<evidence type="ECO:0000256" key="1">
    <source>
        <dbReference type="ARBA" id="ARBA00004196"/>
    </source>
</evidence>
<evidence type="ECO:0000313" key="5">
    <source>
        <dbReference type="Proteomes" id="UP000644756"/>
    </source>
</evidence>
<dbReference type="GO" id="GO:0030288">
    <property type="term" value="C:outer membrane-bounded periplasmic space"/>
    <property type="evidence" value="ECO:0007669"/>
    <property type="project" value="TreeGrafter"/>
</dbReference>
<dbReference type="PROSITE" id="PS51257">
    <property type="entry name" value="PROKAR_LIPOPROTEIN"/>
    <property type="match status" value="1"/>
</dbReference>
<comment type="similarity">
    <text evidence="2">Belongs to the bacterial solute-binding protein 2 family.</text>
</comment>
<dbReference type="Proteomes" id="UP000644756">
    <property type="component" value="Unassembled WGS sequence"/>
</dbReference>
<evidence type="ECO:0000256" key="2">
    <source>
        <dbReference type="ARBA" id="ARBA00007639"/>
    </source>
</evidence>
<organism evidence="4 5">
    <name type="scientific">Paenibacillus abyssi</name>
    <dbReference type="NCBI Taxonomy" id="1340531"/>
    <lineage>
        <taxon>Bacteria</taxon>
        <taxon>Bacillati</taxon>
        <taxon>Bacillota</taxon>
        <taxon>Bacilli</taxon>
        <taxon>Bacillales</taxon>
        <taxon>Paenibacillaceae</taxon>
        <taxon>Paenibacillus</taxon>
    </lineage>
</organism>
<comment type="caution">
    <text evidence="4">The sequence shown here is derived from an EMBL/GenBank/DDBJ whole genome shotgun (WGS) entry which is preliminary data.</text>
</comment>
<dbReference type="PANTHER" id="PTHR30036">
    <property type="entry name" value="D-XYLOSE-BINDING PERIPLASMIC PROTEIN"/>
    <property type="match status" value="1"/>
</dbReference>
<dbReference type="RefSeq" id="WP_188529564.1">
    <property type="nucleotide sequence ID" value="NZ_BMGR01000003.1"/>
</dbReference>
<dbReference type="GO" id="GO:0030246">
    <property type="term" value="F:carbohydrate binding"/>
    <property type="evidence" value="ECO:0007669"/>
    <property type="project" value="TreeGrafter"/>
</dbReference>
<sequence length="331" mass="36643">MSNRRWNLGIVFLFILFACLLLSFLFSTLRIRELVQPLKSTGLGEESLHHVVLISQELDNPFWRYIEEGAREASEKYGMNLDYIGPFRINPAEQIKLLEKTIASKADAIVVQGINDPLYRTLIDKAALLGIPVITVDTDEPGSRRLSYVGTDNAEAGKRMGELVALAAGEKGSIGVLVGNEQAHNQQLRLSGFRSVISRYPELSIADVRSSNISRLQAAQEAEDILLSYPQVDYLVGFSALDGAGMLEAAERVRPQGVSIFAFDDLTETKEAIQRCRIVSTIVQQPYEMGYDAISLLHDHFNGKAPQQQHFTAVAVLDRQSFGNGTEDNCP</sequence>
<dbReference type="EMBL" id="BMGR01000003">
    <property type="protein sequence ID" value="GGF94381.1"/>
    <property type="molecule type" value="Genomic_DNA"/>
</dbReference>
<reference evidence="4" key="1">
    <citation type="journal article" date="2014" name="Int. J. Syst. Evol. Microbiol.">
        <title>Complete genome sequence of Corynebacterium casei LMG S-19264T (=DSM 44701T), isolated from a smear-ripened cheese.</title>
        <authorList>
            <consortium name="US DOE Joint Genome Institute (JGI-PGF)"/>
            <person name="Walter F."/>
            <person name="Albersmeier A."/>
            <person name="Kalinowski J."/>
            <person name="Ruckert C."/>
        </authorList>
    </citation>
    <scope>NUCLEOTIDE SEQUENCE</scope>
    <source>
        <strain evidence="4">CGMCC 1.12987</strain>
    </source>
</reference>
<dbReference type="InterPro" id="IPR025997">
    <property type="entry name" value="SBP_2_dom"/>
</dbReference>
<accession>A0A917FPA2</accession>
<keyword evidence="5" id="KW-1185">Reference proteome</keyword>
<comment type="subcellular location">
    <subcellularLocation>
        <location evidence="1">Cell envelope</location>
    </subcellularLocation>
</comment>
<evidence type="ECO:0000313" key="4">
    <source>
        <dbReference type="EMBL" id="GGF94381.1"/>
    </source>
</evidence>
<dbReference type="PANTHER" id="PTHR30036:SF7">
    <property type="entry name" value="ABC TRANSPORTER PERIPLASMIC-BINDING PROTEIN YPHF"/>
    <property type="match status" value="1"/>
</dbReference>
<name>A0A917FPA2_9BACL</name>
<dbReference type="Gene3D" id="3.40.50.2300">
    <property type="match status" value="2"/>
</dbReference>
<feature type="domain" description="Periplasmic binding protein" evidence="3">
    <location>
        <begin position="52"/>
        <end position="304"/>
    </location>
</feature>
<evidence type="ECO:0000259" key="3">
    <source>
        <dbReference type="Pfam" id="PF13407"/>
    </source>
</evidence>
<protein>
    <recommendedName>
        <fullName evidence="3">Periplasmic binding protein domain-containing protein</fullName>
    </recommendedName>
</protein>
<proteinExistence type="inferred from homology"/>
<dbReference type="InterPro" id="IPR028082">
    <property type="entry name" value="Peripla_BP_I"/>
</dbReference>
<dbReference type="InterPro" id="IPR050555">
    <property type="entry name" value="Bact_Solute-Bind_Prot2"/>
</dbReference>
<dbReference type="AlphaFoldDB" id="A0A917FPA2"/>
<gene>
    <name evidence="4" type="ORF">GCM10010916_09650</name>
</gene>
<reference evidence="4" key="2">
    <citation type="submission" date="2020-09" db="EMBL/GenBank/DDBJ databases">
        <authorList>
            <person name="Sun Q."/>
            <person name="Zhou Y."/>
        </authorList>
    </citation>
    <scope>NUCLEOTIDE SEQUENCE</scope>
    <source>
        <strain evidence="4">CGMCC 1.12987</strain>
    </source>
</reference>
<dbReference type="Pfam" id="PF13407">
    <property type="entry name" value="Peripla_BP_4"/>
    <property type="match status" value="1"/>
</dbReference>
<dbReference type="SUPFAM" id="SSF53822">
    <property type="entry name" value="Periplasmic binding protein-like I"/>
    <property type="match status" value="1"/>
</dbReference>